<comment type="caution">
    <text evidence="1">The sequence shown here is derived from an EMBL/GenBank/DDBJ whole genome shotgun (WGS) entry which is preliminary data.</text>
</comment>
<dbReference type="EMBL" id="CCJX01000161">
    <property type="protein sequence ID" value="CDT60330.1"/>
    <property type="molecule type" value="Genomic_DNA"/>
</dbReference>
<evidence type="ECO:0000313" key="1">
    <source>
        <dbReference type="EMBL" id="CDT24040.1"/>
    </source>
</evidence>
<dbReference type="Proteomes" id="UP000049077">
    <property type="component" value="Unassembled WGS sequence"/>
</dbReference>
<protein>
    <submittedName>
        <fullName evidence="1">Uncharacterized protein</fullName>
    </submittedName>
</protein>
<name>A0A822MY95_9VIBR</name>
<reference evidence="1 3" key="1">
    <citation type="submission" date="2014-06" db="EMBL/GenBank/DDBJ databases">
        <authorList>
            <person name="Le Roux F."/>
        </authorList>
    </citation>
    <scope>NUCLEOTIDE SEQUENCE</scope>
    <source>
        <strain evidence="2 3">J5-4</strain>
        <strain evidence="1">J5-5</strain>
    </source>
</reference>
<dbReference type="EMBL" id="CCJV01000076">
    <property type="protein sequence ID" value="CDT24040.1"/>
    <property type="molecule type" value="Genomic_DNA"/>
</dbReference>
<gene>
    <name evidence="2" type="ORF">VCR4J5_730100</name>
    <name evidence="1" type="ORF">VCR5J5_180279</name>
</gene>
<dbReference type="AlphaFoldDB" id="A0A822MY95"/>
<evidence type="ECO:0000313" key="3">
    <source>
        <dbReference type="Proteomes" id="UP000049077"/>
    </source>
</evidence>
<dbReference type="Proteomes" id="UP000049495">
    <property type="component" value="Unassembled WGS sequence"/>
</dbReference>
<accession>A0A822MY95</accession>
<proteinExistence type="predicted"/>
<organism evidence="1 4">
    <name type="scientific">Vibrio crassostreae</name>
    <dbReference type="NCBI Taxonomy" id="246167"/>
    <lineage>
        <taxon>Bacteria</taxon>
        <taxon>Pseudomonadati</taxon>
        <taxon>Pseudomonadota</taxon>
        <taxon>Gammaproteobacteria</taxon>
        <taxon>Vibrionales</taxon>
        <taxon>Vibrionaceae</taxon>
        <taxon>Vibrio</taxon>
    </lineage>
</organism>
<keyword evidence="3" id="KW-1185">Reference proteome</keyword>
<reference evidence="4" key="2">
    <citation type="submission" date="2014-06" db="EMBL/GenBank/DDBJ databases">
        <authorList>
            <person name="Le Roux Frederique"/>
        </authorList>
    </citation>
    <scope>NUCLEOTIDE SEQUENCE [LARGE SCALE GENOMIC DNA]</scope>
    <source>
        <strain evidence="4">J5-5</strain>
    </source>
</reference>
<sequence>MAFITHTMYKTIQWDAKHNSLPINLYQSLKHYGLAKSALQSQLNKTMSRITQTQKNRQSCAMQTRGYFILIEL</sequence>
<evidence type="ECO:0000313" key="4">
    <source>
        <dbReference type="Proteomes" id="UP000049495"/>
    </source>
</evidence>
<evidence type="ECO:0000313" key="2">
    <source>
        <dbReference type="EMBL" id="CDT60330.1"/>
    </source>
</evidence>